<evidence type="ECO:0000313" key="1">
    <source>
        <dbReference type="EMBL" id="MCY0109945.1"/>
    </source>
</evidence>
<dbReference type="Pfam" id="PF06504">
    <property type="entry name" value="RepC"/>
    <property type="match status" value="1"/>
</dbReference>
<name>A0ABT3YWW0_9PSED</name>
<sequence length="275" mass="30965">MKPEIKFALHDPAHCLAPGLFRSLQRGERRARKLDLRYQHGDRLFHFRGPEPLGADDLRVLQGLVAMAGPRGKTIGAAPKTEYGQQLRTLLALRHDAEDEEALLVKTSYGALARVIGYLDDDDGRGIRKCVQRLWTVTIWVELNGKGRGLQLLSSLASDDVSEKLQVALNPHITKAILGHSQHVRICMEEVRLLKGDIARLLHQRLCGWINPGPSRKVGLHTLCEYAWPEPATPSTLKKRRYRARGAVAELRLIGWTVEECGREYFNIKRPNIPA</sequence>
<reference evidence="1 2" key="1">
    <citation type="submission" date="2022-07" db="EMBL/GenBank/DDBJ databases">
        <title>Characterization of plant growth promoting rhizobacteria (PGPR) for use as bioinoculants in agriculture.</title>
        <authorList>
            <person name="Hassen A.I."/>
            <person name="Pierneef R."/>
        </authorList>
    </citation>
    <scope>NUCLEOTIDE SEQUENCE [LARGE SCALE GENOMIC DNA]</scope>
    <source>
        <strain evidence="1 2">SARCC-3054</strain>
    </source>
</reference>
<evidence type="ECO:0000313" key="2">
    <source>
        <dbReference type="Proteomes" id="UP001207830"/>
    </source>
</evidence>
<dbReference type="InterPro" id="IPR010522">
    <property type="entry name" value="RepC_bac"/>
</dbReference>
<accession>A0ABT3YWW0</accession>
<dbReference type="RefSeq" id="WP_267803909.1">
    <property type="nucleotide sequence ID" value="NZ_JANIGP010000012.1"/>
</dbReference>
<keyword evidence="2" id="KW-1185">Reference proteome</keyword>
<proteinExistence type="predicted"/>
<protein>
    <submittedName>
        <fullName evidence="1">Replication protein C, IncQ-type</fullName>
    </submittedName>
</protein>
<dbReference type="EMBL" id="JANIGP010000012">
    <property type="protein sequence ID" value="MCY0109945.1"/>
    <property type="molecule type" value="Genomic_DNA"/>
</dbReference>
<organism evidence="1 2">
    <name type="scientific">Pseudomonas monsensis</name>
    <dbReference type="NCBI Taxonomy" id="2745509"/>
    <lineage>
        <taxon>Bacteria</taxon>
        <taxon>Pseudomonadati</taxon>
        <taxon>Pseudomonadota</taxon>
        <taxon>Gammaproteobacteria</taxon>
        <taxon>Pseudomonadales</taxon>
        <taxon>Pseudomonadaceae</taxon>
        <taxon>Pseudomonas</taxon>
    </lineage>
</organism>
<gene>
    <name evidence="1" type="primary">repC</name>
    <name evidence="1" type="ORF">NQF78_16660</name>
</gene>
<comment type="caution">
    <text evidence="1">The sequence shown here is derived from an EMBL/GenBank/DDBJ whole genome shotgun (WGS) entry which is preliminary data.</text>
</comment>
<dbReference type="Proteomes" id="UP001207830">
    <property type="component" value="Unassembled WGS sequence"/>
</dbReference>